<name>A0A1S8T1B4_9CLOT</name>
<dbReference type="Pfam" id="PF09388">
    <property type="entry name" value="SpoOE-like"/>
    <property type="match status" value="1"/>
</dbReference>
<evidence type="ECO:0000313" key="2">
    <source>
        <dbReference type="Proteomes" id="UP000190890"/>
    </source>
</evidence>
<sequence length="54" mass="6543">MEMDKRGEELRQNMHDAIQQYGNNSVEALAASQILDEYMNEHYFRKIIKNERRQ</sequence>
<comment type="caution">
    <text evidence="1">The sequence shown here is derived from an EMBL/GenBank/DDBJ whole genome shotgun (WGS) entry which is preliminary data.</text>
</comment>
<dbReference type="EMBL" id="LZZM01000230">
    <property type="protein sequence ID" value="OOM71463.1"/>
    <property type="molecule type" value="Genomic_DNA"/>
</dbReference>
<dbReference type="Proteomes" id="UP000190890">
    <property type="component" value="Unassembled WGS sequence"/>
</dbReference>
<dbReference type="SUPFAM" id="SSF140500">
    <property type="entry name" value="BAS1536-like"/>
    <property type="match status" value="1"/>
</dbReference>
<dbReference type="RefSeq" id="WP_158078832.1">
    <property type="nucleotide sequence ID" value="NZ_LZZM01000230.1"/>
</dbReference>
<dbReference type="InterPro" id="IPR036638">
    <property type="entry name" value="HLH_DNA-bd_sf"/>
</dbReference>
<reference evidence="1 2" key="1">
    <citation type="submission" date="2016-05" db="EMBL/GenBank/DDBJ databases">
        <title>Microbial solvent formation.</title>
        <authorList>
            <person name="Poehlein A."/>
            <person name="Montoya Solano J.D."/>
            <person name="Flitsch S."/>
            <person name="Krabben P."/>
            <person name="Duerre P."/>
            <person name="Daniel R."/>
        </authorList>
    </citation>
    <scope>NUCLEOTIDE SEQUENCE [LARGE SCALE GENOMIC DNA]</scope>
    <source>
        <strain evidence="1 2">DSM 2619</strain>
    </source>
</reference>
<protein>
    <recommendedName>
        <fullName evidence="3">Spo0E like sporulation regulatory protein</fullName>
    </recommendedName>
</protein>
<keyword evidence="2" id="KW-1185">Reference proteome</keyword>
<gene>
    <name evidence="1" type="ORF">CLPUN_49300</name>
</gene>
<accession>A0A1S8T1B4</accession>
<evidence type="ECO:0008006" key="3">
    <source>
        <dbReference type="Google" id="ProtNLM"/>
    </source>
</evidence>
<dbReference type="AlphaFoldDB" id="A0A1S8T1B4"/>
<dbReference type="OrthoDB" id="1944558at2"/>
<organism evidence="1 2">
    <name type="scientific">Clostridium puniceum</name>
    <dbReference type="NCBI Taxonomy" id="29367"/>
    <lineage>
        <taxon>Bacteria</taxon>
        <taxon>Bacillati</taxon>
        <taxon>Bacillota</taxon>
        <taxon>Clostridia</taxon>
        <taxon>Eubacteriales</taxon>
        <taxon>Clostridiaceae</taxon>
        <taxon>Clostridium</taxon>
    </lineage>
</organism>
<dbReference type="Gene3D" id="4.10.280.10">
    <property type="entry name" value="Helix-loop-helix DNA-binding domain"/>
    <property type="match status" value="1"/>
</dbReference>
<dbReference type="InterPro" id="IPR037208">
    <property type="entry name" value="Spo0E-like_sf"/>
</dbReference>
<evidence type="ECO:0000313" key="1">
    <source>
        <dbReference type="EMBL" id="OOM71463.1"/>
    </source>
</evidence>
<dbReference type="GO" id="GO:0043937">
    <property type="term" value="P:regulation of sporulation"/>
    <property type="evidence" value="ECO:0007669"/>
    <property type="project" value="InterPro"/>
</dbReference>
<dbReference type="GO" id="GO:0046983">
    <property type="term" value="F:protein dimerization activity"/>
    <property type="evidence" value="ECO:0007669"/>
    <property type="project" value="InterPro"/>
</dbReference>
<dbReference type="InterPro" id="IPR018540">
    <property type="entry name" value="Spo0E-like"/>
</dbReference>
<proteinExistence type="predicted"/>